<gene>
    <name evidence="1" type="ORF">DDV96_15020</name>
</gene>
<proteinExistence type="predicted"/>
<keyword evidence="2" id="KW-1185">Reference proteome</keyword>
<reference evidence="1 2" key="1">
    <citation type="submission" date="2018-04" db="EMBL/GenBank/DDBJ databases">
        <title>Marixanthomonas spongiae HN-E44 sp. nov., isolated from a marine sponge.</title>
        <authorList>
            <person name="Luo L."/>
            <person name="Zhuang L."/>
        </authorList>
    </citation>
    <scope>NUCLEOTIDE SEQUENCE [LARGE SCALE GENOMIC DNA]</scope>
    <source>
        <strain evidence="1 2">HN-E44</strain>
    </source>
</reference>
<comment type="caution">
    <text evidence="1">The sequence shown here is derived from an EMBL/GenBank/DDBJ whole genome shotgun (WGS) entry which is preliminary data.</text>
</comment>
<protein>
    <submittedName>
        <fullName evidence="1">Uncharacterized protein</fullName>
    </submittedName>
</protein>
<dbReference type="EMBL" id="QEHR01000014">
    <property type="protein sequence ID" value="PVW12421.1"/>
    <property type="molecule type" value="Genomic_DNA"/>
</dbReference>
<evidence type="ECO:0000313" key="1">
    <source>
        <dbReference type="EMBL" id="PVW12421.1"/>
    </source>
</evidence>
<dbReference type="Proteomes" id="UP000245962">
    <property type="component" value="Unassembled WGS sequence"/>
</dbReference>
<evidence type="ECO:0000313" key="2">
    <source>
        <dbReference type="Proteomes" id="UP000245962"/>
    </source>
</evidence>
<dbReference type="AlphaFoldDB" id="A0A2U0HU73"/>
<sequence>MTQMDIWVETTQKFLDYFDIDYKKNLDVIVGKRKTTGTSTIITKSFYFKFNSDNIYAIKRDNDTIDMTLEFVSSDIDDVLEFLFPDLLRLLFIDELLEEYV</sequence>
<name>A0A2U0HU73_9FLAO</name>
<accession>A0A2U0HU73</accession>
<dbReference type="RefSeq" id="WP_116695597.1">
    <property type="nucleotide sequence ID" value="NZ_QEHR01000014.1"/>
</dbReference>
<organism evidence="1 2">
    <name type="scientific">Marixanthomonas spongiae</name>
    <dbReference type="NCBI Taxonomy" id="2174845"/>
    <lineage>
        <taxon>Bacteria</taxon>
        <taxon>Pseudomonadati</taxon>
        <taxon>Bacteroidota</taxon>
        <taxon>Flavobacteriia</taxon>
        <taxon>Flavobacteriales</taxon>
        <taxon>Flavobacteriaceae</taxon>
        <taxon>Marixanthomonas</taxon>
    </lineage>
</organism>